<sequence>MDCDELAFKRSNTLPLCRRSKQSGDVGSIRLILTDTTEINCRTSVAPVRFRGAFRFSHPPNQSLNIFTAQPLSVDFYPFL</sequence>
<accession>A0A7V8V1K3</accession>
<keyword evidence="2" id="KW-1185">Reference proteome</keyword>
<evidence type="ECO:0000313" key="2">
    <source>
        <dbReference type="Proteomes" id="UP000551616"/>
    </source>
</evidence>
<gene>
    <name evidence="1" type="ORF">HOV93_04090</name>
</gene>
<dbReference type="AlphaFoldDB" id="A0A7V8V1K3"/>
<organism evidence="1 2">
    <name type="scientific">Bremerella alba</name>
    <dbReference type="NCBI Taxonomy" id="980252"/>
    <lineage>
        <taxon>Bacteria</taxon>
        <taxon>Pseudomonadati</taxon>
        <taxon>Planctomycetota</taxon>
        <taxon>Planctomycetia</taxon>
        <taxon>Pirellulales</taxon>
        <taxon>Pirellulaceae</taxon>
        <taxon>Bremerella</taxon>
    </lineage>
</organism>
<name>A0A7V8V1K3_9BACT</name>
<comment type="caution">
    <text evidence="1">The sequence shown here is derived from an EMBL/GenBank/DDBJ whole genome shotgun (WGS) entry which is preliminary data.</text>
</comment>
<proteinExistence type="predicted"/>
<reference evidence="1 2" key="1">
    <citation type="submission" date="2020-05" db="EMBL/GenBank/DDBJ databases">
        <title>Bremerella alba sp. nov., a novel planctomycete isolated from the surface of the macroalga Fucus spiralis.</title>
        <authorList>
            <person name="Godinho O."/>
            <person name="Botelho R."/>
            <person name="Albuquerque L."/>
            <person name="Wiegand S."/>
            <person name="Da Costa M.S."/>
            <person name="Lobo-Da-Cunha A."/>
            <person name="Jogler C."/>
            <person name="Lage O.M."/>
        </authorList>
    </citation>
    <scope>NUCLEOTIDE SEQUENCE [LARGE SCALE GENOMIC DNA]</scope>
    <source>
        <strain evidence="1 2">FF15</strain>
    </source>
</reference>
<dbReference type="Proteomes" id="UP000551616">
    <property type="component" value="Unassembled WGS sequence"/>
</dbReference>
<dbReference type="EMBL" id="JABRWO010000001">
    <property type="protein sequence ID" value="MBA2113260.1"/>
    <property type="molecule type" value="Genomic_DNA"/>
</dbReference>
<protein>
    <submittedName>
        <fullName evidence="1">Uncharacterized protein</fullName>
    </submittedName>
</protein>
<evidence type="ECO:0000313" key="1">
    <source>
        <dbReference type="EMBL" id="MBA2113260.1"/>
    </source>
</evidence>